<protein>
    <recommendedName>
        <fullName evidence="6">Integral membrane protein</fullName>
    </recommendedName>
</protein>
<comment type="caution">
    <text evidence="4">The sequence shown here is derived from an EMBL/GenBank/DDBJ whole genome shotgun (WGS) entry which is preliminary data.</text>
</comment>
<feature type="domain" description="Rhodopsin" evidence="2">
    <location>
        <begin position="221"/>
        <end position="441"/>
    </location>
</feature>
<feature type="transmembrane region" description="Helical" evidence="1">
    <location>
        <begin position="346"/>
        <end position="366"/>
    </location>
</feature>
<dbReference type="Pfam" id="PF24802">
    <property type="entry name" value="DUF7703"/>
    <property type="match status" value="1"/>
</dbReference>
<dbReference type="Proteomes" id="UP000433883">
    <property type="component" value="Unassembled WGS sequence"/>
</dbReference>
<feature type="transmembrane region" description="Helical" evidence="1">
    <location>
        <begin position="184"/>
        <end position="206"/>
    </location>
</feature>
<feature type="transmembrane region" description="Helical" evidence="1">
    <location>
        <begin position="295"/>
        <end position="315"/>
    </location>
</feature>
<sequence>MSTNTTSLPFVPLSKYNWSLSHFTTLPYNPLVYSLLSSFFAISLYLTLDLLIQIHLKFKKYTGLYYFSILATTVGIGMHAIAFILKLFVPGMADDGLNSLAANLASTAVAKIGWVLNTTGFSMVLWSRLGLVIRDGRIRTWTLYIIILDAILLHTPIIVFSFGLSTPSAREWLPYMSHMERIQIIGFTLQDLALSTFYTISSARLLDIRYTKQRRNLFVALAFAQLFGLVADSVMVALADGARRLEDVPPKRIGIVASLFLVTECFFILSMVTLKLSLAIFFLRILTIPWQRWTILITITLSTVFGIVSLFFTVFQCGYFSRITVFIDSIILDKCSSKAFGLGILYTYSSIATVSDWACLLVPILVLRESNMPTRSKIVVGGLMIFASLGSVTSVVRLFYLHTISYPTGDFFVNASKLSILCTIEPGVGITVASLATLAHLTVVTLSPMYPTSGPFSKHDSQVGKEEKIEDIEAEMRAYGMSDLIKPTILDEGEFDHYPPEVRRAKETERKMRWFRSPRTAPHAFLRDSKEYMLRTGTPPRPHSQILSDRSQRISGSVEEWRNGFMSHRHGSGDCSTCYSLHQGLGEPQERARYSDI</sequence>
<dbReference type="Pfam" id="PF20684">
    <property type="entry name" value="Fung_rhodopsin"/>
    <property type="match status" value="1"/>
</dbReference>
<evidence type="ECO:0000259" key="3">
    <source>
        <dbReference type="Pfam" id="PF24802"/>
    </source>
</evidence>
<feature type="transmembrane region" description="Helical" evidence="1">
    <location>
        <begin position="259"/>
        <end position="283"/>
    </location>
</feature>
<accession>A0A8H3UJN2</accession>
<evidence type="ECO:0008006" key="6">
    <source>
        <dbReference type="Google" id="ProtNLM"/>
    </source>
</evidence>
<feature type="transmembrane region" description="Helical" evidence="1">
    <location>
        <begin position="64"/>
        <end position="88"/>
    </location>
</feature>
<organism evidence="4 5">
    <name type="scientific">Venturia inaequalis</name>
    <name type="common">Apple scab fungus</name>
    <dbReference type="NCBI Taxonomy" id="5025"/>
    <lineage>
        <taxon>Eukaryota</taxon>
        <taxon>Fungi</taxon>
        <taxon>Dikarya</taxon>
        <taxon>Ascomycota</taxon>
        <taxon>Pezizomycotina</taxon>
        <taxon>Dothideomycetes</taxon>
        <taxon>Pleosporomycetidae</taxon>
        <taxon>Venturiales</taxon>
        <taxon>Venturiaceae</taxon>
        <taxon>Venturia</taxon>
    </lineage>
</organism>
<reference evidence="4 5" key="1">
    <citation type="submission" date="2019-11" db="EMBL/GenBank/DDBJ databases">
        <title>Venturia inaequalis Genome Resource.</title>
        <authorList>
            <person name="Lichtner F.J."/>
        </authorList>
    </citation>
    <scope>NUCLEOTIDE SEQUENCE [LARGE SCALE GENOMIC DNA]</scope>
    <source>
        <strain evidence="4">Bline_iso_100314</strain>
    </source>
</reference>
<dbReference type="EMBL" id="WNWQ01000292">
    <property type="protein sequence ID" value="KAE9971504.1"/>
    <property type="molecule type" value="Genomic_DNA"/>
</dbReference>
<dbReference type="PANTHER" id="PTHR37013">
    <property type="entry name" value="INTEGRAL MEMBRANE PROTEIN (AFU_ORTHOLOGUE AFUA_1G05950)-RELATED"/>
    <property type="match status" value="1"/>
</dbReference>
<gene>
    <name evidence="4" type="ORF">BLS_004421</name>
</gene>
<evidence type="ECO:0000313" key="4">
    <source>
        <dbReference type="EMBL" id="KAE9971504.1"/>
    </source>
</evidence>
<feature type="transmembrane region" description="Helical" evidence="1">
    <location>
        <begin position="108"/>
        <end position="129"/>
    </location>
</feature>
<feature type="transmembrane region" description="Helical" evidence="1">
    <location>
        <begin position="141"/>
        <end position="164"/>
    </location>
</feature>
<keyword evidence="1" id="KW-0812">Transmembrane</keyword>
<name>A0A8H3UJN2_VENIN</name>
<evidence type="ECO:0000259" key="2">
    <source>
        <dbReference type="Pfam" id="PF20684"/>
    </source>
</evidence>
<feature type="transmembrane region" description="Helical" evidence="1">
    <location>
        <begin position="218"/>
        <end position="239"/>
    </location>
</feature>
<dbReference type="InterPro" id="IPR049326">
    <property type="entry name" value="Rhodopsin_dom_fungi"/>
</dbReference>
<feature type="domain" description="DUF7703" evidence="3">
    <location>
        <begin position="37"/>
        <end position="203"/>
    </location>
</feature>
<dbReference type="PANTHER" id="PTHR37013:SF3">
    <property type="entry name" value="INTEGRAL MEMBRANE PROTEIN (AFU_ORTHOLOGUE AFUA_1G05950)"/>
    <property type="match status" value="1"/>
</dbReference>
<keyword evidence="1" id="KW-0472">Membrane</keyword>
<feature type="transmembrane region" description="Helical" evidence="1">
    <location>
        <begin position="378"/>
        <end position="400"/>
    </location>
</feature>
<keyword evidence="1" id="KW-1133">Transmembrane helix</keyword>
<dbReference type="InterPro" id="IPR056120">
    <property type="entry name" value="DUF7703"/>
</dbReference>
<proteinExistence type="predicted"/>
<evidence type="ECO:0000313" key="5">
    <source>
        <dbReference type="Proteomes" id="UP000433883"/>
    </source>
</evidence>
<dbReference type="AlphaFoldDB" id="A0A8H3UJN2"/>
<feature type="transmembrane region" description="Helical" evidence="1">
    <location>
        <begin position="31"/>
        <end position="52"/>
    </location>
</feature>
<evidence type="ECO:0000256" key="1">
    <source>
        <dbReference type="SAM" id="Phobius"/>
    </source>
</evidence>